<keyword evidence="1" id="KW-0808">Transferase</keyword>
<keyword evidence="2" id="KW-1185">Reference proteome</keyword>
<name>A0A1I0S4J9_9BACT</name>
<reference evidence="2" key="1">
    <citation type="submission" date="2016-10" db="EMBL/GenBank/DDBJ databases">
        <authorList>
            <person name="Varghese N."/>
            <person name="Submissions S."/>
        </authorList>
    </citation>
    <scope>NUCLEOTIDE SEQUENCE [LARGE SCALE GENOMIC DNA]</scope>
    <source>
        <strain evidence="2">DSM 3695</strain>
    </source>
</reference>
<evidence type="ECO:0000313" key="1">
    <source>
        <dbReference type="EMBL" id="SEW49701.1"/>
    </source>
</evidence>
<dbReference type="Pfam" id="PF14307">
    <property type="entry name" value="Glyco_tran_WbsX"/>
    <property type="match status" value="1"/>
</dbReference>
<dbReference type="STRING" id="29529.SAMN04488122_3539"/>
<dbReference type="GO" id="GO:0016740">
    <property type="term" value="F:transferase activity"/>
    <property type="evidence" value="ECO:0007669"/>
    <property type="project" value="UniProtKB-KW"/>
</dbReference>
<dbReference type="OrthoDB" id="9816424at2"/>
<organism evidence="1 2">
    <name type="scientific">Chitinophaga arvensicola</name>
    <dbReference type="NCBI Taxonomy" id="29529"/>
    <lineage>
        <taxon>Bacteria</taxon>
        <taxon>Pseudomonadati</taxon>
        <taxon>Bacteroidota</taxon>
        <taxon>Chitinophagia</taxon>
        <taxon>Chitinophagales</taxon>
        <taxon>Chitinophagaceae</taxon>
        <taxon>Chitinophaga</taxon>
    </lineage>
</organism>
<accession>A0A1I0S4J9</accession>
<proteinExistence type="predicted"/>
<dbReference type="Proteomes" id="UP000199310">
    <property type="component" value="Unassembled WGS sequence"/>
</dbReference>
<evidence type="ECO:0000313" key="2">
    <source>
        <dbReference type="Proteomes" id="UP000199310"/>
    </source>
</evidence>
<dbReference type="PROSITE" id="PS51257">
    <property type="entry name" value="PROKAR_LIPOPROTEIN"/>
    <property type="match status" value="1"/>
</dbReference>
<sequence>MKRFNIFYIAAVVLLFGACKKDLSGPSVDDNILNYDIKEIPVTQDYVVGAFYTSFGGWNANIKEVPVVGTYSMPNGVITAGVMGKHIDYAVKAGLNYFAFSFRSPNRDANNYKSDSTLVRAFINANGEGKMKFALTYNFNTNTFGGISATNPIEKDKLRMGQFYEDFHRIIPYLKDPNYMLVDGKPIVYIMNAQTLFSDNNKAIYDSLRGLMKGWGVTPYLVGMQDRWTPPARYELRFKDCVDAIYHQSLSSQINNWDRWYLLPQTIDQNWKYSKDYFEKNFRADYIPNITPAYSWKINTPTSTNPEYPRSDSGALFSKLCNVAKMNASSKTRLIMIDSWNNWVEDMQLEPSASYGELYLNIVRKQFKK</sequence>
<gene>
    <name evidence="1" type="ORF">SAMN04488122_3539</name>
</gene>
<dbReference type="InterPro" id="IPR032719">
    <property type="entry name" value="WbsX"/>
</dbReference>
<protein>
    <submittedName>
        <fullName evidence="1">Glycosyltransferase WbsX</fullName>
    </submittedName>
</protein>
<dbReference type="Gene3D" id="3.20.20.80">
    <property type="entry name" value="Glycosidases"/>
    <property type="match status" value="1"/>
</dbReference>
<dbReference type="AlphaFoldDB" id="A0A1I0S4J9"/>
<dbReference type="RefSeq" id="WP_089896971.1">
    <property type="nucleotide sequence ID" value="NZ_FOJG01000002.1"/>
</dbReference>
<dbReference type="EMBL" id="FOJG01000002">
    <property type="protein sequence ID" value="SEW49701.1"/>
    <property type="molecule type" value="Genomic_DNA"/>
</dbReference>